<comment type="function">
    <text evidence="7 8">Key enzyme in folate metabolism. Catalyzes an essential reaction for de novo glycine and purine synthesis, and for DNA precursor synthesis.</text>
</comment>
<feature type="domain" description="DHFR" evidence="10">
    <location>
        <begin position="1"/>
        <end position="153"/>
    </location>
</feature>
<keyword evidence="6 8" id="KW-0560">Oxidoreductase</keyword>
<accession>A0ABX7I9B7</accession>
<evidence type="ECO:0000259" key="10">
    <source>
        <dbReference type="PROSITE" id="PS51330"/>
    </source>
</evidence>
<evidence type="ECO:0000313" key="11">
    <source>
        <dbReference type="EMBL" id="QRR02408.1"/>
    </source>
</evidence>
<dbReference type="Pfam" id="PF00186">
    <property type="entry name" value="DHFR_1"/>
    <property type="match status" value="1"/>
</dbReference>
<protein>
    <recommendedName>
        <fullName evidence="3 8">Dihydrofolate reductase</fullName>
        <ecNumber evidence="3 8">1.5.1.3</ecNumber>
    </recommendedName>
</protein>
<evidence type="ECO:0000256" key="5">
    <source>
        <dbReference type="ARBA" id="ARBA00022857"/>
    </source>
</evidence>
<dbReference type="InterPro" id="IPR024072">
    <property type="entry name" value="DHFR-like_dom_sf"/>
</dbReference>
<dbReference type="InterPro" id="IPR012259">
    <property type="entry name" value="DHFR"/>
</dbReference>
<evidence type="ECO:0000256" key="1">
    <source>
        <dbReference type="ARBA" id="ARBA00004903"/>
    </source>
</evidence>
<keyword evidence="5 8" id="KW-0521">NADP</keyword>
<dbReference type="InterPro" id="IPR001796">
    <property type="entry name" value="DHFR_dom"/>
</dbReference>
<dbReference type="EMBL" id="CP056775">
    <property type="protein sequence ID" value="QRR02408.1"/>
    <property type="molecule type" value="Genomic_DNA"/>
</dbReference>
<organism evidence="11 12">
    <name type="scientific">Dyadobacter sandarakinus</name>
    <dbReference type="NCBI Taxonomy" id="2747268"/>
    <lineage>
        <taxon>Bacteria</taxon>
        <taxon>Pseudomonadati</taxon>
        <taxon>Bacteroidota</taxon>
        <taxon>Cytophagia</taxon>
        <taxon>Cytophagales</taxon>
        <taxon>Spirosomataceae</taxon>
        <taxon>Dyadobacter</taxon>
    </lineage>
</organism>
<evidence type="ECO:0000256" key="2">
    <source>
        <dbReference type="ARBA" id="ARBA00009539"/>
    </source>
</evidence>
<comment type="pathway">
    <text evidence="1 8">Cofactor biosynthesis; tetrahydrofolate biosynthesis; 5,6,7,8-tetrahydrofolate from 7,8-dihydrofolate: step 1/1.</text>
</comment>
<evidence type="ECO:0000256" key="4">
    <source>
        <dbReference type="ARBA" id="ARBA00022563"/>
    </source>
</evidence>
<dbReference type="PROSITE" id="PS00075">
    <property type="entry name" value="DHFR_1"/>
    <property type="match status" value="1"/>
</dbReference>
<dbReference type="SUPFAM" id="SSF53597">
    <property type="entry name" value="Dihydrofolate reductase-like"/>
    <property type="match status" value="1"/>
</dbReference>
<dbReference type="CDD" id="cd00209">
    <property type="entry name" value="DHFR"/>
    <property type="match status" value="1"/>
</dbReference>
<reference evidence="11 12" key="1">
    <citation type="submission" date="2020-06" db="EMBL/GenBank/DDBJ databases">
        <title>Dyadobacter sandarakinus sp. nov., isolated from the soil of the Arctic Yellow River Station.</title>
        <authorList>
            <person name="Zhang Y."/>
            <person name="Peng F."/>
        </authorList>
    </citation>
    <scope>NUCLEOTIDE SEQUENCE [LARGE SCALE GENOMIC DNA]</scope>
    <source>
        <strain evidence="11 12">Q3-56</strain>
    </source>
</reference>
<evidence type="ECO:0000256" key="7">
    <source>
        <dbReference type="ARBA" id="ARBA00025067"/>
    </source>
</evidence>
<evidence type="ECO:0000256" key="6">
    <source>
        <dbReference type="ARBA" id="ARBA00023002"/>
    </source>
</evidence>
<dbReference type="PROSITE" id="PS51330">
    <property type="entry name" value="DHFR_2"/>
    <property type="match status" value="1"/>
</dbReference>
<comment type="similarity">
    <text evidence="2 8 9">Belongs to the dihydrofolate reductase family.</text>
</comment>
<dbReference type="PANTHER" id="PTHR48069:SF3">
    <property type="entry name" value="DIHYDROFOLATE REDUCTASE"/>
    <property type="match status" value="1"/>
</dbReference>
<evidence type="ECO:0000256" key="8">
    <source>
        <dbReference type="PIRNR" id="PIRNR000194"/>
    </source>
</evidence>
<dbReference type="Proteomes" id="UP000612680">
    <property type="component" value="Chromosome"/>
</dbReference>
<keyword evidence="12" id="KW-1185">Reference proteome</keyword>
<evidence type="ECO:0000256" key="9">
    <source>
        <dbReference type="RuleBase" id="RU004474"/>
    </source>
</evidence>
<proteinExistence type="inferred from homology"/>
<evidence type="ECO:0000313" key="12">
    <source>
        <dbReference type="Proteomes" id="UP000612680"/>
    </source>
</evidence>
<dbReference type="Gene3D" id="3.40.430.10">
    <property type="entry name" value="Dihydrofolate Reductase, subunit A"/>
    <property type="match status" value="1"/>
</dbReference>
<dbReference type="PRINTS" id="PR00070">
    <property type="entry name" value="DHFR"/>
</dbReference>
<name>A0ABX7I9B7_9BACT</name>
<gene>
    <name evidence="11" type="ORF">HWI92_16565</name>
</gene>
<evidence type="ECO:0000256" key="3">
    <source>
        <dbReference type="ARBA" id="ARBA00012856"/>
    </source>
</evidence>
<dbReference type="PANTHER" id="PTHR48069">
    <property type="entry name" value="DIHYDROFOLATE REDUCTASE"/>
    <property type="match status" value="1"/>
</dbReference>
<sequence>MSENRVIGIQNRLPWHLPDEWAHFRSVTEGRPFVMGRKSFEAPDALHSSYRNIIISSKKPDNPQSGIEYALNIPTALALLSGEEEVFILGGATVFQEMLPLAHRLYLTIVHAQLEGDAFFPAIHEADWELISSEYHGVDEAHAYAFSMNLYVRRSGK</sequence>
<keyword evidence="4 8" id="KW-0554">One-carbon metabolism</keyword>
<dbReference type="InterPro" id="IPR017925">
    <property type="entry name" value="DHFR_CS"/>
</dbReference>
<dbReference type="EC" id="1.5.1.3" evidence="3 8"/>
<comment type="catalytic activity">
    <reaction evidence="8">
        <text>(6S)-5,6,7,8-tetrahydrofolate + NADP(+) = 7,8-dihydrofolate + NADPH + H(+)</text>
        <dbReference type="Rhea" id="RHEA:15009"/>
        <dbReference type="ChEBI" id="CHEBI:15378"/>
        <dbReference type="ChEBI" id="CHEBI:57451"/>
        <dbReference type="ChEBI" id="CHEBI:57453"/>
        <dbReference type="ChEBI" id="CHEBI:57783"/>
        <dbReference type="ChEBI" id="CHEBI:58349"/>
        <dbReference type="EC" id="1.5.1.3"/>
    </reaction>
</comment>
<dbReference type="PIRSF" id="PIRSF000194">
    <property type="entry name" value="DHFR"/>
    <property type="match status" value="1"/>
</dbReference>